<dbReference type="PANTHER" id="PTHR33281">
    <property type="entry name" value="UPF0187 PROTEIN YNEE"/>
    <property type="match status" value="1"/>
</dbReference>
<evidence type="ECO:0000256" key="7">
    <source>
        <dbReference type="ARBA" id="ARBA00023136"/>
    </source>
</evidence>
<keyword evidence="6" id="KW-0406">Ion transport</keyword>
<comment type="caution">
    <text evidence="9">The sequence shown here is derived from an EMBL/GenBank/DDBJ whole genome shotgun (WGS) entry which is preliminary data.</text>
</comment>
<feature type="non-terminal residue" evidence="9">
    <location>
        <position position="1"/>
    </location>
</feature>
<dbReference type="AlphaFoldDB" id="A0A9P8RQ69"/>
<dbReference type="RefSeq" id="XP_045953850.1">
    <property type="nucleotide sequence ID" value="XM_046097156.1"/>
</dbReference>
<accession>A0A9P8RQ69</accession>
<feature type="transmembrane region" description="Helical" evidence="8">
    <location>
        <begin position="49"/>
        <end position="68"/>
    </location>
</feature>
<dbReference type="InterPro" id="IPR044669">
    <property type="entry name" value="YneE/VCCN1/2-like"/>
</dbReference>
<dbReference type="Proteomes" id="UP000758603">
    <property type="component" value="Unassembled WGS sequence"/>
</dbReference>
<keyword evidence="2" id="KW-0813">Transport</keyword>
<reference evidence="9" key="1">
    <citation type="journal article" date="2021" name="Nat. Commun.">
        <title>Genetic determinants of endophytism in the Arabidopsis root mycobiome.</title>
        <authorList>
            <person name="Mesny F."/>
            <person name="Miyauchi S."/>
            <person name="Thiergart T."/>
            <person name="Pickel B."/>
            <person name="Atanasova L."/>
            <person name="Karlsson M."/>
            <person name="Huettel B."/>
            <person name="Barry K.W."/>
            <person name="Haridas S."/>
            <person name="Chen C."/>
            <person name="Bauer D."/>
            <person name="Andreopoulos W."/>
            <person name="Pangilinan J."/>
            <person name="LaButti K."/>
            <person name="Riley R."/>
            <person name="Lipzen A."/>
            <person name="Clum A."/>
            <person name="Drula E."/>
            <person name="Henrissat B."/>
            <person name="Kohler A."/>
            <person name="Grigoriev I.V."/>
            <person name="Martin F.M."/>
            <person name="Hacquard S."/>
        </authorList>
    </citation>
    <scope>NUCLEOTIDE SEQUENCE</scope>
    <source>
        <strain evidence="9">MPI-SDFR-AT-0073</strain>
    </source>
</reference>
<proteinExistence type="predicted"/>
<evidence type="ECO:0000256" key="1">
    <source>
        <dbReference type="ARBA" id="ARBA00004651"/>
    </source>
</evidence>
<feature type="transmembrane region" description="Helical" evidence="8">
    <location>
        <begin position="309"/>
        <end position="330"/>
    </location>
</feature>
<keyword evidence="10" id="KW-1185">Reference proteome</keyword>
<evidence type="ECO:0000313" key="10">
    <source>
        <dbReference type="Proteomes" id="UP000758603"/>
    </source>
</evidence>
<evidence type="ECO:0000256" key="6">
    <source>
        <dbReference type="ARBA" id="ARBA00023065"/>
    </source>
</evidence>
<dbReference type="OrthoDB" id="1368at2759"/>
<dbReference type="GeneID" id="70126048"/>
<evidence type="ECO:0000256" key="5">
    <source>
        <dbReference type="ARBA" id="ARBA00022989"/>
    </source>
</evidence>
<feature type="transmembrane region" description="Helical" evidence="8">
    <location>
        <begin position="75"/>
        <end position="95"/>
    </location>
</feature>
<keyword evidence="7 8" id="KW-0472">Membrane</keyword>
<keyword evidence="5 8" id="KW-1133">Transmembrane helix</keyword>
<evidence type="ECO:0000313" key="9">
    <source>
        <dbReference type="EMBL" id="KAH6647338.1"/>
    </source>
</evidence>
<dbReference type="Pfam" id="PF25539">
    <property type="entry name" value="Bestrophin_2"/>
    <property type="match status" value="1"/>
</dbReference>
<dbReference type="GO" id="GO:0005886">
    <property type="term" value="C:plasma membrane"/>
    <property type="evidence" value="ECO:0007669"/>
    <property type="project" value="UniProtKB-SubCell"/>
</dbReference>
<dbReference type="GO" id="GO:0005254">
    <property type="term" value="F:chloride channel activity"/>
    <property type="evidence" value="ECO:0007669"/>
    <property type="project" value="InterPro"/>
</dbReference>
<organism evidence="9 10">
    <name type="scientific">Truncatella angustata</name>
    <dbReference type="NCBI Taxonomy" id="152316"/>
    <lineage>
        <taxon>Eukaryota</taxon>
        <taxon>Fungi</taxon>
        <taxon>Dikarya</taxon>
        <taxon>Ascomycota</taxon>
        <taxon>Pezizomycotina</taxon>
        <taxon>Sordariomycetes</taxon>
        <taxon>Xylariomycetidae</taxon>
        <taxon>Amphisphaeriales</taxon>
        <taxon>Sporocadaceae</taxon>
        <taxon>Truncatella</taxon>
    </lineage>
</organism>
<sequence>SPRVATPNPFSRKNTSLDLDDYFQGPRDIGKHSKWPLFMQMHGSITPKMIIPLIFVGLWSGWITAVTIKYDNIDLSVNSVLLTVTGFVVGLGLSFRSSTAYERYAEGRRYWGQLQLTCQSLGRIFWVHVNERPGREKEDMLAKLTAMNMLISFAIALKHRLRFEPYGDYQGLGDLIDHLETFAKNATDETVFKAKKPNFFKATGDMLGISFAVSNPRKTIKKATSPTGNLPLEILCYLSAYADEVVTNGQLPIPMTQTGLYNGVGALNDVLTGVDRVLNTPLPIAYTIAFSQITWAYILVLPFQLIGTLAWITIPASIVAAYIILGILFIGREIENPFGDDVNDLPLELYCKQVMDDMETIAARPKPKMSDYVQSSRNKVMFPYSESSYHAWAQRPESAIRAAL</sequence>
<evidence type="ECO:0000256" key="4">
    <source>
        <dbReference type="ARBA" id="ARBA00022692"/>
    </source>
</evidence>
<keyword evidence="4 8" id="KW-0812">Transmembrane</keyword>
<dbReference type="PANTHER" id="PTHR33281:SF19">
    <property type="entry name" value="VOLTAGE-DEPENDENT ANION CHANNEL-FORMING PROTEIN YNEE"/>
    <property type="match status" value="1"/>
</dbReference>
<feature type="non-terminal residue" evidence="9">
    <location>
        <position position="404"/>
    </location>
</feature>
<gene>
    <name evidence="9" type="ORF">BKA67DRAFT_508379</name>
</gene>
<evidence type="ECO:0000256" key="8">
    <source>
        <dbReference type="SAM" id="Phobius"/>
    </source>
</evidence>
<comment type="subcellular location">
    <subcellularLocation>
        <location evidence="1">Cell membrane</location>
        <topology evidence="1">Multi-pass membrane protein</topology>
    </subcellularLocation>
</comment>
<keyword evidence="3" id="KW-1003">Cell membrane</keyword>
<protein>
    <submittedName>
        <fullName evidence="9">Bestrophin/UPF0187</fullName>
    </submittedName>
</protein>
<evidence type="ECO:0000256" key="3">
    <source>
        <dbReference type="ARBA" id="ARBA00022475"/>
    </source>
</evidence>
<name>A0A9P8RQ69_9PEZI</name>
<evidence type="ECO:0000256" key="2">
    <source>
        <dbReference type="ARBA" id="ARBA00022448"/>
    </source>
</evidence>
<feature type="transmembrane region" description="Helical" evidence="8">
    <location>
        <begin position="284"/>
        <end position="303"/>
    </location>
</feature>
<dbReference type="EMBL" id="JAGPXC010000008">
    <property type="protein sequence ID" value="KAH6647338.1"/>
    <property type="molecule type" value="Genomic_DNA"/>
</dbReference>